<dbReference type="RefSeq" id="WP_121934047.1">
    <property type="nucleotide sequence ID" value="NZ_RDOJ01000004.1"/>
</dbReference>
<reference evidence="2 3" key="1">
    <citation type="submission" date="2018-10" db="EMBL/GenBank/DDBJ databases">
        <authorList>
            <person name="Chen X."/>
        </authorList>
    </citation>
    <scope>NUCLEOTIDE SEQUENCE [LARGE SCALE GENOMIC DNA]</scope>
    <source>
        <strain evidence="2 3">YIM 102668</strain>
    </source>
</reference>
<dbReference type="EMBL" id="RDOJ01000004">
    <property type="protein sequence ID" value="RLZ11741.1"/>
    <property type="molecule type" value="Genomic_DNA"/>
</dbReference>
<name>A0A3L9MG31_9FLAO</name>
<proteinExistence type="predicted"/>
<dbReference type="OrthoDB" id="709567at2"/>
<dbReference type="Proteomes" id="UP000275348">
    <property type="component" value="Unassembled WGS sequence"/>
</dbReference>
<evidence type="ECO:0000313" key="2">
    <source>
        <dbReference type="EMBL" id="RLZ11741.1"/>
    </source>
</evidence>
<evidence type="ECO:0000259" key="1">
    <source>
        <dbReference type="Pfam" id="PF13648"/>
    </source>
</evidence>
<dbReference type="InterPro" id="IPR024311">
    <property type="entry name" value="Lipocalin-like"/>
</dbReference>
<dbReference type="AlphaFoldDB" id="A0A3L9MG31"/>
<comment type="caution">
    <text evidence="2">The sequence shown here is derived from an EMBL/GenBank/DDBJ whole genome shotgun (WGS) entry which is preliminary data.</text>
</comment>
<evidence type="ECO:0000313" key="3">
    <source>
        <dbReference type="Proteomes" id="UP000275348"/>
    </source>
</evidence>
<feature type="domain" description="Lipocalin-like" evidence="1">
    <location>
        <begin position="26"/>
        <end position="115"/>
    </location>
</feature>
<protein>
    <recommendedName>
        <fullName evidence="1">Lipocalin-like domain-containing protein</fullName>
    </recommendedName>
</protein>
<sequence>MKKILFSSFILLSSIGFGQQLKPEQLVGFWKLKDAGFYEDGKKISKDFDNCRLLRNFTIWGNSYAIYNYTEGSDGNCIPTEPRLTYWRIVENRIQFYIDDYIHQEEVVKINADNTITFETYLKEKVVDKDKFFEKIANTISYQILEKQN</sequence>
<dbReference type="Pfam" id="PF13648">
    <property type="entry name" value="Lipocalin_4"/>
    <property type="match status" value="1"/>
</dbReference>
<keyword evidence="3" id="KW-1185">Reference proteome</keyword>
<organism evidence="2 3">
    <name type="scientific">Faecalibacter macacae</name>
    <dbReference type="NCBI Taxonomy" id="1859289"/>
    <lineage>
        <taxon>Bacteria</taxon>
        <taxon>Pseudomonadati</taxon>
        <taxon>Bacteroidota</taxon>
        <taxon>Flavobacteriia</taxon>
        <taxon>Flavobacteriales</taxon>
        <taxon>Weeksellaceae</taxon>
        <taxon>Faecalibacter</taxon>
    </lineage>
</organism>
<gene>
    <name evidence="2" type="ORF">EAH69_04795</name>
</gene>
<accession>A0A3L9MG31</accession>